<evidence type="ECO:0000256" key="5">
    <source>
        <dbReference type="ARBA" id="ARBA00022840"/>
    </source>
</evidence>
<sequence length="198" mass="22204">MLDTEKHIQELMDSGEFKEDDGKGVDVPFFKLESILAATDNFSDVNKLGQGGYGPVYKGKFPGGQEIAIKRLSSDSGQGLQEFKNEVVLIAKLQHRNLVWRLWTENKVLDLMDHNFQESCKEDQFIKCVTIGLLCVQEDPSDRPNMSNIITMLDNDYVNLPSPKQPAFVLRRGSSSIASSSSKPETNIEITYTVEDGR</sequence>
<keyword evidence="8" id="KW-1185">Reference proteome</keyword>
<dbReference type="GO" id="GO:0005524">
    <property type="term" value="F:ATP binding"/>
    <property type="evidence" value="ECO:0007669"/>
    <property type="project" value="UniProtKB-KW"/>
</dbReference>
<protein>
    <submittedName>
        <fullName evidence="7">Tyrosine-protein kinase</fullName>
    </submittedName>
</protein>
<evidence type="ECO:0000256" key="2">
    <source>
        <dbReference type="ARBA" id="ARBA00022679"/>
    </source>
</evidence>
<dbReference type="PANTHER" id="PTHR27002">
    <property type="entry name" value="RECEPTOR-LIKE SERINE/THREONINE-PROTEIN KINASE SD1-8"/>
    <property type="match status" value="1"/>
</dbReference>
<dbReference type="SUPFAM" id="SSF56112">
    <property type="entry name" value="Protein kinase-like (PK-like)"/>
    <property type="match status" value="2"/>
</dbReference>
<keyword evidence="2" id="KW-0808">Transferase</keyword>
<gene>
    <name evidence="7" type="ORF">PanWU01x14_000380</name>
</gene>
<evidence type="ECO:0000256" key="1">
    <source>
        <dbReference type="ARBA" id="ARBA00022527"/>
    </source>
</evidence>
<dbReference type="Pfam" id="PF07714">
    <property type="entry name" value="PK_Tyr_Ser-Thr"/>
    <property type="match status" value="1"/>
</dbReference>
<dbReference type="PANTHER" id="PTHR27002:SF1111">
    <property type="entry name" value="NON-SPECIFIC SERINE_THREONINE PROTEIN KINASE"/>
    <property type="match status" value="1"/>
</dbReference>
<dbReference type="FunFam" id="3.30.200.20:FF:001858">
    <property type="entry name" value="Uncharacterized protein"/>
    <property type="match status" value="1"/>
</dbReference>
<dbReference type="AlphaFoldDB" id="A0A2P5E4M1"/>
<dbReference type="GO" id="GO:0005886">
    <property type="term" value="C:plasma membrane"/>
    <property type="evidence" value="ECO:0007669"/>
    <property type="project" value="TreeGrafter"/>
</dbReference>
<dbReference type="Proteomes" id="UP000237105">
    <property type="component" value="Unassembled WGS sequence"/>
</dbReference>
<keyword evidence="5" id="KW-0067">ATP-binding</keyword>
<keyword evidence="4 7" id="KW-0418">Kinase</keyword>
<dbReference type="GO" id="GO:0004674">
    <property type="term" value="F:protein serine/threonine kinase activity"/>
    <property type="evidence" value="ECO:0007669"/>
    <property type="project" value="UniProtKB-KW"/>
</dbReference>
<evidence type="ECO:0000256" key="3">
    <source>
        <dbReference type="ARBA" id="ARBA00022741"/>
    </source>
</evidence>
<organism evidence="7 8">
    <name type="scientific">Parasponia andersonii</name>
    <name type="common">Sponia andersonii</name>
    <dbReference type="NCBI Taxonomy" id="3476"/>
    <lineage>
        <taxon>Eukaryota</taxon>
        <taxon>Viridiplantae</taxon>
        <taxon>Streptophyta</taxon>
        <taxon>Embryophyta</taxon>
        <taxon>Tracheophyta</taxon>
        <taxon>Spermatophyta</taxon>
        <taxon>Magnoliopsida</taxon>
        <taxon>eudicotyledons</taxon>
        <taxon>Gunneridae</taxon>
        <taxon>Pentapetalae</taxon>
        <taxon>rosids</taxon>
        <taxon>fabids</taxon>
        <taxon>Rosales</taxon>
        <taxon>Cannabaceae</taxon>
        <taxon>Parasponia</taxon>
    </lineage>
</organism>
<accession>A0A2P5E4M1</accession>
<evidence type="ECO:0000256" key="4">
    <source>
        <dbReference type="ARBA" id="ARBA00022777"/>
    </source>
</evidence>
<reference evidence="8" key="1">
    <citation type="submission" date="2016-06" db="EMBL/GenBank/DDBJ databases">
        <title>Parallel loss of symbiosis genes in relatives of nitrogen-fixing non-legume Parasponia.</title>
        <authorList>
            <person name="Van Velzen R."/>
            <person name="Holmer R."/>
            <person name="Bu F."/>
            <person name="Rutten L."/>
            <person name="Van Zeijl A."/>
            <person name="Liu W."/>
            <person name="Santuari L."/>
            <person name="Cao Q."/>
            <person name="Sharma T."/>
            <person name="Shen D."/>
            <person name="Roswanjaya Y."/>
            <person name="Wardhani T."/>
            <person name="Kalhor M.S."/>
            <person name="Jansen J."/>
            <person name="Van den Hoogen J."/>
            <person name="Gungor B."/>
            <person name="Hartog M."/>
            <person name="Hontelez J."/>
            <person name="Verver J."/>
            <person name="Yang W.-C."/>
            <person name="Schijlen E."/>
            <person name="Repin R."/>
            <person name="Schilthuizen M."/>
            <person name="Schranz E."/>
            <person name="Heidstra R."/>
            <person name="Miyata K."/>
            <person name="Fedorova E."/>
            <person name="Kohlen W."/>
            <person name="Bisseling T."/>
            <person name="Smit S."/>
            <person name="Geurts R."/>
        </authorList>
    </citation>
    <scope>NUCLEOTIDE SEQUENCE [LARGE SCALE GENOMIC DNA]</scope>
    <source>
        <strain evidence="8">cv. WU1-14</strain>
    </source>
</reference>
<evidence type="ECO:0000259" key="6">
    <source>
        <dbReference type="Pfam" id="PF07714"/>
    </source>
</evidence>
<dbReference type="EMBL" id="JXTB01000001">
    <property type="protein sequence ID" value="PON80482.1"/>
    <property type="molecule type" value="Genomic_DNA"/>
</dbReference>
<comment type="caution">
    <text evidence="7">The sequence shown here is derived from an EMBL/GenBank/DDBJ whole genome shotgun (WGS) entry which is preliminary data.</text>
</comment>
<evidence type="ECO:0000313" key="8">
    <source>
        <dbReference type="Proteomes" id="UP000237105"/>
    </source>
</evidence>
<name>A0A2P5E4M1_PARAD</name>
<evidence type="ECO:0000313" key="7">
    <source>
        <dbReference type="EMBL" id="PON80482.1"/>
    </source>
</evidence>
<dbReference type="InterPro" id="IPR001245">
    <property type="entry name" value="Ser-Thr/Tyr_kinase_cat_dom"/>
</dbReference>
<dbReference type="OrthoDB" id="2015071at2759"/>
<keyword evidence="1" id="KW-0723">Serine/threonine-protein kinase</keyword>
<dbReference type="InterPro" id="IPR011009">
    <property type="entry name" value="Kinase-like_dom_sf"/>
</dbReference>
<dbReference type="Gene3D" id="3.30.200.20">
    <property type="entry name" value="Phosphorylase Kinase, domain 1"/>
    <property type="match status" value="1"/>
</dbReference>
<proteinExistence type="predicted"/>
<keyword evidence="3" id="KW-0547">Nucleotide-binding</keyword>
<feature type="domain" description="Serine-threonine/tyrosine-protein kinase catalytic" evidence="6">
    <location>
        <begin position="46"/>
        <end position="99"/>
    </location>
</feature>